<feature type="compositionally biased region" description="Acidic residues" evidence="1">
    <location>
        <begin position="34"/>
        <end position="69"/>
    </location>
</feature>
<gene>
    <name evidence="2" type="ORF">BCR34DRAFT_593612</name>
</gene>
<feature type="compositionally biased region" description="Polar residues" evidence="1">
    <location>
        <begin position="80"/>
        <end position="93"/>
    </location>
</feature>
<feature type="region of interest" description="Disordered" evidence="1">
    <location>
        <begin position="217"/>
        <end position="244"/>
    </location>
</feature>
<feature type="compositionally biased region" description="Polar residues" evidence="1">
    <location>
        <begin position="109"/>
        <end position="118"/>
    </location>
</feature>
<organism evidence="2 3">
    <name type="scientific">Clohesyomyces aquaticus</name>
    <dbReference type="NCBI Taxonomy" id="1231657"/>
    <lineage>
        <taxon>Eukaryota</taxon>
        <taxon>Fungi</taxon>
        <taxon>Dikarya</taxon>
        <taxon>Ascomycota</taxon>
        <taxon>Pezizomycotina</taxon>
        <taxon>Dothideomycetes</taxon>
        <taxon>Pleosporomycetidae</taxon>
        <taxon>Pleosporales</taxon>
        <taxon>Lindgomycetaceae</taxon>
        <taxon>Clohesyomyces</taxon>
    </lineage>
</organism>
<dbReference type="AlphaFoldDB" id="A0A1Y1YH96"/>
<feature type="region of interest" description="Disordered" evidence="1">
    <location>
        <begin position="1"/>
        <end position="170"/>
    </location>
</feature>
<feature type="compositionally biased region" description="Basic residues" evidence="1">
    <location>
        <begin position="1"/>
        <end position="10"/>
    </location>
</feature>
<feature type="compositionally biased region" description="Basic and acidic residues" evidence="1">
    <location>
        <begin position="147"/>
        <end position="170"/>
    </location>
</feature>
<keyword evidence="3" id="KW-1185">Reference proteome</keyword>
<proteinExistence type="predicted"/>
<feature type="compositionally biased region" description="Low complexity" evidence="1">
    <location>
        <begin position="16"/>
        <end position="33"/>
    </location>
</feature>
<evidence type="ECO:0000313" key="3">
    <source>
        <dbReference type="Proteomes" id="UP000193144"/>
    </source>
</evidence>
<dbReference type="EMBL" id="MCFA01000241">
    <property type="protein sequence ID" value="ORX97096.1"/>
    <property type="molecule type" value="Genomic_DNA"/>
</dbReference>
<evidence type="ECO:0000256" key="1">
    <source>
        <dbReference type="SAM" id="MobiDB-lite"/>
    </source>
</evidence>
<comment type="caution">
    <text evidence="2">The sequence shown here is derived from an EMBL/GenBank/DDBJ whole genome shotgun (WGS) entry which is preliminary data.</text>
</comment>
<name>A0A1Y1YH96_9PLEO</name>
<dbReference type="Proteomes" id="UP000193144">
    <property type="component" value="Unassembled WGS sequence"/>
</dbReference>
<evidence type="ECO:0000313" key="2">
    <source>
        <dbReference type="EMBL" id="ORX97096.1"/>
    </source>
</evidence>
<sequence>MARRKEHSRSRLFSMARKSAPSRRCPASSSGDGIDVDGDLDMELDAEDATNQFGEDDEDDDYVPTDATDEFASRRRPRVQASSPSSKQAQHQIGRNKMFPTGTGRRHTQTAGASTPRQRYTKVIASSSSDESPEADSSTRTYYEADETARNNLHEKLDVSKGRPTDEETKEEIFGLQEEVASLYHDMALVRQYLVKAGCWEGAPAYIRCILNQSQDIPRPRKESPQRSVEQALGCEGPLSGGTR</sequence>
<accession>A0A1Y1YH96</accession>
<feature type="compositionally biased region" description="Low complexity" evidence="1">
    <location>
        <begin position="125"/>
        <end position="138"/>
    </location>
</feature>
<protein>
    <submittedName>
        <fullName evidence="2">Uncharacterized protein</fullName>
    </submittedName>
</protein>
<reference evidence="2 3" key="1">
    <citation type="submission" date="2016-07" db="EMBL/GenBank/DDBJ databases">
        <title>Pervasive Adenine N6-methylation of Active Genes in Fungi.</title>
        <authorList>
            <consortium name="DOE Joint Genome Institute"/>
            <person name="Mondo S.J."/>
            <person name="Dannebaum R.O."/>
            <person name="Kuo R.C."/>
            <person name="Labutti K."/>
            <person name="Haridas S."/>
            <person name="Kuo A."/>
            <person name="Salamov A."/>
            <person name="Ahrendt S.R."/>
            <person name="Lipzen A."/>
            <person name="Sullivan W."/>
            <person name="Andreopoulos W.B."/>
            <person name="Clum A."/>
            <person name="Lindquist E."/>
            <person name="Daum C."/>
            <person name="Ramamoorthy G.K."/>
            <person name="Gryganskyi A."/>
            <person name="Culley D."/>
            <person name="Magnuson J.K."/>
            <person name="James T.Y."/>
            <person name="O'Malley M.A."/>
            <person name="Stajich J.E."/>
            <person name="Spatafora J.W."/>
            <person name="Visel A."/>
            <person name="Grigoriev I.V."/>
        </authorList>
    </citation>
    <scope>NUCLEOTIDE SEQUENCE [LARGE SCALE GENOMIC DNA]</scope>
    <source>
        <strain evidence="2 3">CBS 115471</strain>
    </source>
</reference>